<gene>
    <name evidence="6" type="ORF">BBAD15_g12275</name>
</gene>
<reference evidence="6 7" key="1">
    <citation type="submission" date="2012-10" db="EMBL/GenBank/DDBJ databases">
        <title>Genome sequencing and analysis of entomopathogenic fungi Beauveria bassiana D1-5.</title>
        <authorList>
            <person name="Li Q."/>
            <person name="Wang L."/>
            <person name="Zhang Z."/>
            <person name="Wang Q."/>
            <person name="Ren J."/>
            <person name="Wang M."/>
            <person name="Xu W."/>
            <person name="Wang J."/>
            <person name="Lu Y."/>
            <person name="Du Q."/>
            <person name="Sun Z."/>
        </authorList>
    </citation>
    <scope>NUCLEOTIDE SEQUENCE [LARGE SCALE GENOMIC DNA]</scope>
    <source>
        <strain evidence="6 7">D1-5</strain>
    </source>
</reference>
<dbReference type="HOGENOM" id="CLU_612511_0_0_1"/>
<evidence type="ECO:0000313" key="7">
    <source>
        <dbReference type="Proteomes" id="UP000030106"/>
    </source>
</evidence>
<dbReference type="SMART" id="SM00398">
    <property type="entry name" value="HMG"/>
    <property type="match status" value="1"/>
</dbReference>
<feature type="domain" description="HMG box" evidence="5">
    <location>
        <begin position="150"/>
        <end position="219"/>
    </location>
</feature>
<dbReference type="InterPro" id="IPR009071">
    <property type="entry name" value="HMG_box_dom"/>
</dbReference>
<keyword evidence="1 3" id="KW-0238">DNA-binding</keyword>
<name>A0A0A2V3X9_BEABA</name>
<feature type="compositionally biased region" description="Basic residues" evidence="4">
    <location>
        <begin position="249"/>
        <end position="258"/>
    </location>
</feature>
<keyword evidence="2 3" id="KW-0539">Nucleus</keyword>
<feature type="region of interest" description="Disordered" evidence="4">
    <location>
        <begin position="242"/>
        <end position="265"/>
    </location>
</feature>
<dbReference type="GO" id="GO:0000981">
    <property type="term" value="F:DNA-binding transcription factor activity, RNA polymerase II-specific"/>
    <property type="evidence" value="ECO:0007669"/>
    <property type="project" value="TreeGrafter"/>
</dbReference>
<feature type="compositionally biased region" description="Low complexity" evidence="4">
    <location>
        <begin position="38"/>
        <end position="47"/>
    </location>
</feature>
<dbReference type="Gene3D" id="1.10.30.10">
    <property type="entry name" value="High mobility group box domain"/>
    <property type="match status" value="1"/>
</dbReference>
<dbReference type="EMBL" id="ANFO01001494">
    <property type="protein sequence ID" value="KGQ02511.1"/>
    <property type="molecule type" value="Genomic_DNA"/>
</dbReference>
<feature type="compositionally biased region" description="Polar residues" evidence="4">
    <location>
        <begin position="52"/>
        <end position="61"/>
    </location>
</feature>
<dbReference type="STRING" id="1245745.A0A0A2V3X9"/>
<evidence type="ECO:0000256" key="3">
    <source>
        <dbReference type="PROSITE-ProRule" id="PRU00267"/>
    </source>
</evidence>
<proteinExistence type="predicted"/>
<evidence type="ECO:0000256" key="1">
    <source>
        <dbReference type="ARBA" id="ARBA00023125"/>
    </source>
</evidence>
<protein>
    <submittedName>
        <fullName evidence="6">Transcription factor ste11</fullName>
    </submittedName>
</protein>
<feature type="compositionally biased region" description="Basic and acidic residues" evidence="4">
    <location>
        <begin position="81"/>
        <end position="101"/>
    </location>
</feature>
<dbReference type="InterPro" id="IPR036910">
    <property type="entry name" value="HMG_box_dom_sf"/>
</dbReference>
<dbReference type="InterPro" id="IPR051356">
    <property type="entry name" value="SOX/SOX-like_TF"/>
</dbReference>
<organism evidence="6 7">
    <name type="scientific">Beauveria bassiana D1-5</name>
    <dbReference type="NCBI Taxonomy" id="1245745"/>
    <lineage>
        <taxon>Eukaryota</taxon>
        <taxon>Fungi</taxon>
        <taxon>Dikarya</taxon>
        <taxon>Ascomycota</taxon>
        <taxon>Pezizomycotina</taxon>
        <taxon>Sordariomycetes</taxon>
        <taxon>Hypocreomycetidae</taxon>
        <taxon>Hypocreales</taxon>
        <taxon>Cordycipitaceae</taxon>
        <taxon>Beauveria</taxon>
    </lineage>
</organism>
<dbReference type="PANTHER" id="PTHR45789">
    <property type="entry name" value="FI18025P1"/>
    <property type="match status" value="1"/>
</dbReference>
<dbReference type="eggNOG" id="KOG0528">
    <property type="taxonomic scope" value="Eukaryota"/>
</dbReference>
<evidence type="ECO:0000313" key="6">
    <source>
        <dbReference type="EMBL" id="KGQ02511.1"/>
    </source>
</evidence>
<dbReference type="PROSITE" id="PS50118">
    <property type="entry name" value="HMG_BOX_2"/>
    <property type="match status" value="1"/>
</dbReference>
<dbReference type="SUPFAM" id="SSF47095">
    <property type="entry name" value="HMG-box"/>
    <property type="match status" value="1"/>
</dbReference>
<evidence type="ECO:0000259" key="5">
    <source>
        <dbReference type="PROSITE" id="PS50118"/>
    </source>
</evidence>
<dbReference type="Proteomes" id="UP000030106">
    <property type="component" value="Unassembled WGS sequence"/>
</dbReference>
<sequence>MSPSPSSRPSTLPMKTREIPSYASNHILRASQIADMGSGYASASSSGVHSVPQHNRASASESGHLISIDSGNAMTRISHRPVRDVEGHRSQSKERRIEKRNLKTPPSACLTKALSEIAHDMPSISVADVATFANRSTEVRQIEAAKAGKVKRPLNAFMLYRKAYQDVAKTQCSRNNHQQVSTICGSSWNVWEPPNIIAQFKQLASIEKQMHEGAFPAYKYDPVQTKKPKDGIEQDYKTCELSDGESSCRPRRSGRQRTTRATSRVKQSFTLEVPDQYRGLSGTHCQPPGGTWQQYQALPFPDWYMHGGLPADAPQYAPRGEQRAENPDAGVAFGCTSSDLQFQGYTGFVDPCLDPSLQTDVPASQYNQFLGSNHDVLPGWMSVGGAQNASTALVPELDITGAHTAYLQGTPSDWQVEQLEDGSHFSDWMTQAGNGEHQ</sequence>
<dbReference type="GO" id="GO:0000978">
    <property type="term" value="F:RNA polymerase II cis-regulatory region sequence-specific DNA binding"/>
    <property type="evidence" value="ECO:0007669"/>
    <property type="project" value="TreeGrafter"/>
</dbReference>
<dbReference type="OrthoDB" id="2307332at2759"/>
<feature type="region of interest" description="Disordered" evidence="4">
    <location>
        <begin position="38"/>
        <end position="103"/>
    </location>
</feature>
<dbReference type="AlphaFoldDB" id="A0A0A2V3X9"/>
<evidence type="ECO:0000256" key="2">
    <source>
        <dbReference type="ARBA" id="ARBA00023242"/>
    </source>
</evidence>
<dbReference type="Pfam" id="PF00505">
    <property type="entry name" value="HMG_box"/>
    <property type="match status" value="1"/>
</dbReference>
<dbReference type="PANTHER" id="PTHR45789:SF2">
    <property type="entry name" value="FI18025P1"/>
    <property type="match status" value="1"/>
</dbReference>
<accession>A0A0A2V3X9</accession>
<evidence type="ECO:0000256" key="4">
    <source>
        <dbReference type="SAM" id="MobiDB-lite"/>
    </source>
</evidence>
<dbReference type="GO" id="GO:0005634">
    <property type="term" value="C:nucleus"/>
    <property type="evidence" value="ECO:0007669"/>
    <property type="project" value="UniProtKB-UniRule"/>
</dbReference>
<dbReference type="CDD" id="cd01389">
    <property type="entry name" value="HMG-box_ROX1-like"/>
    <property type="match status" value="1"/>
</dbReference>
<comment type="caution">
    <text evidence="6">The sequence shown here is derived from an EMBL/GenBank/DDBJ whole genome shotgun (WGS) entry which is preliminary data.</text>
</comment>
<feature type="DNA-binding region" description="HMG box" evidence="3">
    <location>
        <begin position="150"/>
        <end position="219"/>
    </location>
</feature>